<keyword evidence="2" id="KW-1185">Reference proteome</keyword>
<dbReference type="EMBL" id="CP002868">
    <property type="protein sequence ID" value="AEJ19597.1"/>
    <property type="molecule type" value="Genomic_DNA"/>
</dbReference>
<proteinExistence type="predicted"/>
<dbReference type="Proteomes" id="UP000000503">
    <property type="component" value="Chromosome"/>
</dbReference>
<dbReference type="Gene3D" id="1.10.10.10">
    <property type="entry name" value="Winged helix-like DNA-binding domain superfamily/Winged helix DNA-binding domain"/>
    <property type="match status" value="1"/>
</dbReference>
<dbReference type="SUPFAM" id="SSF46785">
    <property type="entry name" value="Winged helix' DNA-binding domain"/>
    <property type="match status" value="1"/>
</dbReference>
<dbReference type="STRING" id="744872.Spica_1452"/>
<dbReference type="OrthoDB" id="359861at2"/>
<name>F8EXL6_GRAC1</name>
<protein>
    <submittedName>
        <fullName evidence="1">Regulatory protein MarR</fullName>
    </submittedName>
</protein>
<dbReference type="Pfam" id="PF13412">
    <property type="entry name" value="HTH_24"/>
    <property type="match status" value="1"/>
</dbReference>
<dbReference type="InterPro" id="IPR036388">
    <property type="entry name" value="WH-like_DNA-bd_sf"/>
</dbReference>
<dbReference type="HOGENOM" id="CLU_120990_0_0_12"/>
<evidence type="ECO:0000313" key="2">
    <source>
        <dbReference type="Proteomes" id="UP000000503"/>
    </source>
</evidence>
<dbReference type="InterPro" id="IPR036390">
    <property type="entry name" value="WH_DNA-bd_sf"/>
</dbReference>
<reference evidence="2" key="1">
    <citation type="journal article" date="2013" name="Stand. Genomic Sci.">
        <title>Genome sequence of the thermophilic fresh-water bacterium Spirochaeta caldaria type strain (H1(T)), reclassification of Spirochaeta caldaria, Spirochaeta stenostrepta, and Spirochaeta zuelzerae in the genus Treponema as Treponema caldaria comb. nov., Treponema stenostrepta comb. nov., and Treponema zuelzerae comb. nov., and emendation of the genus Treponema.</title>
        <authorList>
            <person name="Abt B."/>
            <person name="Goker M."/>
            <person name="Scheuner C."/>
            <person name="Han C."/>
            <person name="Lu M."/>
            <person name="Misra M."/>
            <person name="Lapidus A."/>
            <person name="Nolan M."/>
            <person name="Lucas S."/>
            <person name="Hammon N."/>
            <person name="Deshpande S."/>
            <person name="Cheng J.F."/>
            <person name="Tapia R."/>
            <person name="Goodwin L.A."/>
            <person name="Pitluck S."/>
            <person name="Liolios K."/>
            <person name="Pagani I."/>
            <person name="Ivanova N."/>
            <person name="Mavromatis K."/>
            <person name="Mikhailova N."/>
            <person name="Huntemann M."/>
            <person name="Pati A."/>
            <person name="Chen A."/>
            <person name="Palaniappan K."/>
            <person name="Land M."/>
            <person name="Hauser L."/>
            <person name="Jeffries C.D."/>
            <person name="Rohde M."/>
            <person name="Spring S."/>
            <person name="Gronow S."/>
            <person name="Detter J.C."/>
            <person name="Bristow J."/>
            <person name="Eisen J.A."/>
            <person name="Markowitz V."/>
            <person name="Hugenholtz P."/>
            <person name="Kyrpides N.C."/>
            <person name="Woyke T."/>
            <person name="Klenk H.P."/>
        </authorList>
    </citation>
    <scope>NUCLEOTIDE SEQUENCE</scope>
    <source>
        <strain evidence="2">ATCC 51460 / DSM 7334 / H1</strain>
    </source>
</reference>
<organism evidence="1 2">
    <name type="scientific">Gracilinema caldarium (strain ATCC 51460 / DSM 7334 / H1)</name>
    <name type="common">Treponema caldarium</name>
    <dbReference type="NCBI Taxonomy" id="744872"/>
    <lineage>
        <taxon>Bacteria</taxon>
        <taxon>Pseudomonadati</taxon>
        <taxon>Spirochaetota</taxon>
        <taxon>Spirochaetia</taxon>
        <taxon>Spirochaetales</taxon>
        <taxon>Breznakiellaceae</taxon>
        <taxon>Gracilinema</taxon>
    </lineage>
</organism>
<dbReference type="AlphaFoldDB" id="F8EXL6"/>
<dbReference type="KEGG" id="scd:Spica_1452"/>
<dbReference type="eggNOG" id="COG1846">
    <property type="taxonomic scope" value="Bacteria"/>
</dbReference>
<evidence type="ECO:0000313" key="1">
    <source>
        <dbReference type="EMBL" id="AEJ19597.1"/>
    </source>
</evidence>
<gene>
    <name evidence="1" type="ordered locus">Spica_1452</name>
</gene>
<accession>F8EXL6</accession>
<dbReference type="RefSeq" id="WP_013968907.1">
    <property type="nucleotide sequence ID" value="NC_015732.1"/>
</dbReference>
<sequence length="198" mass="22844">MIQQQLYYRSMNIEYIDPELAILETIYDSSRQTNAVKQRDIAQSTGTSLGMTNAILKRLTQKGWITIKKINSRNIHYAITPDGVNEIARRSYRYFKRTIRNIVLYRDGLDLAINKAKCRGCTTVVLIGVSDLDFIVEHSCMRHGLTFLKVIELETAQPLLLHDYFIIFSESYEKPLDTHNSNQLYLFSLLANPGESFE</sequence>